<dbReference type="NCBIfam" id="TIGR00706">
    <property type="entry name" value="SppA_dom"/>
    <property type="match status" value="1"/>
</dbReference>
<reference evidence="6" key="1">
    <citation type="submission" date="2022-08" db="EMBL/GenBank/DDBJ databases">
        <title>Draft genome sequence of Lysinibacillus sp. strain KH24.</title>
        <authorList>
            <person name="Kanbe H."/>
            <person name="Itoh H."/>
        </authorList>
    </citation>
    <scope>NUCLEOTIDE SEQUENCE</scope>
    <source>
        <strain evidence="6">KH24</strain>
    </source>
</reference>
<keyword evidence="7" id="KW-1185">Reference proteome</keyword>
<evidence type="ECO:0000259" key="5">
    <source>
        <dbReference type="Pfam" id="PF01343"/>
    </source>
</evidence>
<comment type="similarity">
    <text evidence="1">Belongs to the peptidase S49 family.</text>
</comment>
<dbReference type="Pfam" id="PF01343">
    <property type="entry name" value="Peptidase_S49"/>
    <property type="match status" value="1"/>
</dbReference>
<dbReference type="InterPro" id="IPR029045">
    <property type="entry name" value="ClpP/crotonase-like_dom_sf"/>
</dbReference>
<keyword evidence="2" id="KW-0645">Protease</keyword>
<dbReference type="EMBL" id="BRZA01000002">
    <property type="protein sequence ID" value="GLC88288.1"/>
    <property type="molecule type" value="Genomic_DNA"/>
</dbReference>
<dbReference type="Proteomes" id="UP001065593">
    <property type="component" value="Unassembled WGS sequence"/>
</dbReference>
<feature type="domain" description="Peptidase S49" evidence="5">
    <location>
        <begin position="132"/>
        <end position="281"/>
    </location>
</feature>
<dbReference type="InterPro" id="IPR002142">
    <property type="entry name" value="Peptidase_S49"/>
</dbReference>
<dbReference type="PANTHER" id="PTHR42987:SF7">
    <property type="entry name" value="SIGNAL PEPTIDE PEPTIDASE SPPA-RELATED"/>
    <property type="match status" value="1"/>
</dbReference>
<dbReference type="CDD" id="cd07023">
    <property type="entry name" value="S49_Sppa_N_C"/>
    <property type="match status" value="1"/>
</dbReference>
<keyword evidence="3" id="KW-0378">Hydrolase</keyword>
<evidence type="ECO:0000256" key="2">
    <source>
        <dbReference type="ARBA" id="ARBA00022670"/>
    </source>
</evidence>
<gene>
    <name evidence="6" type="ORF">LYSBPC_14150</name>
</gene>
<organism evidence="6 7">
    <name type="scientific">Lysinibacillus piscis</name>
    <dbReference type="NCBI Taxonomy" id="2518931"/>
    <lineage>
        <taxon>Bacteria</taxon>
        <taxon>Bacillati</taxon>
        <taxon>Bacillota</taxon>
        <taxon>Bacilli</taxon>
        <taxon>Bacillales</taxon>
        <taxon>Bacillaceae</taxon>
        <taxon>Lysinibacillus</taxon>
    </lineage>
</organism>
<evidence type="ECO:0000256" key="1">
    <source>
        <dbReference type="ARBA" id="ARBA00008683"/>
    </source>
</evidence>
<keyword evidence="4" id="KW-0720">Serine protease</keyword>
<dbReference type="PANTHER" id="PTHR42987">
    <property type="entry name" value="PEPTIDASE S49"/>
    <property type="match status" value="1"/>
</dbReference>
<dbReference type="RefSeq" id="WP_264988054.1">
    <property type="nucleotide sequence ID" value="NZ_BRZA01000002.1"/>
</dbReference>
<dbReference type="Gene3D" id="3.90.226.10">
    <property type="entry name" value="2-enoyl-CoA Hydratase, Chain A, domain 1"/>
    <property type="match status" value="2"/>
</dbReference>
<dbReference type="InterPro" id="IPR047272">
    <property type="entry name" value="S49_SppA_C"/>
</dbReference>
<name>A0ABQ5NIU5_9BACI</name>
<evidence type="ECO:0000256" key="3">
    <source>
        <dbReference type="ARBA" id="ARBA00022801"/>
    </source>
</evidence>
<evidence type="ECO:0000313" key="6">
    <source>
        <dbReference type="EMBL" id="GLC88288.1"/>
    </source>
</evidence>
<proteinExistence type="inferred from homology"/>
<comment type="caution">
    <text evidence="6">The sequence shown here is derived from an EMBL/GenBank/DDBJ whole genome shotgun (WGS) entry which is preliminary data.</text>
</comment>
<protein>
    <submittedName>
        <fullName evidence="6">Peptidase</fullName>
    </submittedName>
</protein>
<sequence>MNAKRWVALIIASVLLLFSLGINTIFTLLKADFLSSFDSLMQGDDLAVFETDIEGGSLDKRIAYLKVDGTIQDIGTSTIWQPVAYDHQFFLKQLDTILYDDTVQGVVLSVNSPGGGVKESAEIYKKLLAIKEERQIPIYVSMDSMAASGGYYIAAPADKIFAHRDTITGSIGVIMQSINYQELAEKVGVKFETFKSGAHKDMLSPTREVTEEERAMMQDMINETYEEFVDIVEQGRNMSEADVKKVADGRIMGGNKALEAGLIDAIGDEEATIAALREDFGLEDATLFEYTQDVGGWQSYMGMKISSMFGPSTEEKMLMKIMTDYKAPKMMYLYGDY</sequence>
<dbReference type="SUPFAM" id="SSF52096">
    <property type="entry name" value="ClpP/crotonase"/>
    <property type="match status" value="1"/>
</dbReference>
<accession>A0ABQ5NIU5</accession>
<evidence type="ECO:0000256" key="4">
    <source>
        <dbReference type="ARBA" id="ARBA00022825"/>
    </source>
</evidence>
<evidence type="ECO:0000313" key="7">
    <source>
        <dbReference type="Proteomes" id="UP001065593"/>
    </source>
</evidence>
<dbReference type="InterPro" id="IPR004635">
    <property type="entry name" value="Pept_S49_SppA"/>
</dbReference>